<protein>
    <recommendedName>
        <fullName evidence="4">Secreted protein</fullName>
    </recommendedName>
</protein>
<keyword evidence="1" id="KW-0732">Signal</keyword>
<evidence type="ECO:0000313" key="2">
    <source>
        <dbReference type="EMBL" id="GEM38132.1"/>
    </source>
</evidence>
<comment type="caution">
    <text evidence="2">The sequence shown here is derived from an EMBL/GenBank/DDBJ whole genome shotgun (WGS) entry which is preliminary data.</text>
</comment>
<organism evidence="2 3">
    <name type="scientific">Nocardia ninae NBRC 108245</name>
    <dbReference type="NCBI Taxonomy" id="1210091"/>
    <lineage>
        <taxon>Bacteria</taxon>
        <taxon>Bacillati</taxon>
        <taxon>Actinomycetota</taxon>
        <taxon>Actinomycetes</taxon>
        <taxon>Mycobacteriales</taxon>
        <taxon>Nocardiaceae</taxon>
        <taxon>Nocardia</taxon>
    </lineage>
</organism>
<keyword evidence="3" id="KW-1185">Reference proteome</keyword>
<evidence type="ECO:0000313" key="3">
    <source>
        <dbReference type="Proteomes" id="UP000321424"/>
    </source>
</evidence>
<dbReference type="AlphaFoldDB" id="A0A511MBU2"/>
<feature type="signal peptide" evidence="1">
    <location>
        <begin position="1"/>
        <end position="31"/>
    </location>
</feature>
<accession>A0A511MBU2</accession>
<dbReference type="Proteomes" id="UP000321424">
    <property type="component" value="Unassembled WGS sequence"/>
</dbReference>
<evidence type="ECO:0000256" key="1">
    <source>
        <dbReference type="SAM" id="SignalP"/>
    </source>
</evidence>
<feature type="chain" id="PRO_5022157790" description="Secreted protein" evidence="1">
    <location>
        <begin position="32"/>
        <end position="125"/>
    </location>
</feature>
<sequence>MKIRKQIAAAGILLAAMAGAGAALSPALATAAPNSAGINQKAPQWRVGAGVGSYLYLTPAEQQMVAAGGAAALGATICGATVGLACPAVAGALAASAAWISANGGVCPGELEIRQIIGNPMFKCV</sequence>
<name>A0A511MBU2_9NOCA</name>
<reference evidence="2 3" key="1">
    <citation type="submission" date="2019-07" db="EMBL/GenBank/DDBJ databases">
        <title>Whole genome shotgun sequence of Nocardia ninae NBRC 108245.</title>
        <authorList>
            <person name="Hosoyama A."/>
            <person name="Uohara A."/>
            <person name="Ohji S."/>
            <person name="Ichikawa N."/>
        </authorList>
    </citation>
    <scope>NUCLEOTIDE SEQUENCE [LARGE SCALE GENOMIC DNA]</scope>
    <source>
        <strain evidence="2 3">NBRC 108245</strain>
    </source>
</reference>
<evidence type="ECO:0008006" key="4">
    <source>
        <dbReference type="Google" id="ProtNLM"/>
    </source>
</evidence>
<gene>
    <name evidence="2" type="ORF">NN4_26510</name>
</gene>
<dbReference type="EMBL" id="BJXA01000014">
    <property type="protein sequence ID" value="GEM38132.1"/>
    <property type="molecule type" value="Genomic_DNA"/>
</dbReference>
<proteinExistence type="predicted"/>